<evidence type="ECO:0000256" key="1">
    <source>
        <dbReference type="ARBA" id="ARBA00022729"/>
    </source>
</evidence>
<feature type="domain" description="Secretion system C-terminal sorting" evidence="3">
    <location>
        <begin position="206"/>
        <end position="279"/>
    </location>
</feature>
<evidence type="ECO:0000313" key="4">
    <source>
        <dbReference type="EMBL" id="NYA72683.1"/>
    </source>
</evidence>
<keyword evidence="5" id="KW-1185">Reference proteome</keyword>
<comment type="caution">
    <text evidence="4">The sequence shown here is derived from an EMBL/GenBank/DDBJ whole genome shotgun (WGS) entry which is preliminary data.</text>
</comment>
<reference evidence="4 5" key="1">
    <citation type="submission" date="2020-07" db="EMBL/GenBank/DDBJ databases">
        <authorList>
            <person name="Sun Q."/>
        </authorList>
    </citation>
    <scope>NUCLEOTIDE SEQUENCE [LARGE SCALE GENOMIC DNA]</scope>
    <source>
        <strain evidence="4 5">MAH-1</strain>
    </source>
</reference>
<dbReference type="Pfam" id="PF18962">
    <property type="entry name" value="Por_Secre_tail"/>
    <property type="match status" value="1"/>
</dbReference>
<dbReference type="InterPro" id="IPR026444">
    <property type="entry name" value="Secre_tail"/>
</dbReference>
<dbReference type="AlphaFoldDB" id="A0A7Y8Y515"/>
<evidence type="ECO:0000259" key="3">
    <source>
        <dbReference type="Pfam" id="PF18962"/>
    </source>
</evidence>
<evidence type="ECO:0000256" key="2">
    <source>
        <dbReference type="SAM" id="SignalP"/>
    </source>
</evidence>
<organism evidence="4 5">
    <name type="scientific">Flavobacterium agri</name>
    <dbReference type="NCBI Taxonomy" id="2743471"/>
    <lineage>
        <taxon>Bacteria</taxon>
        <taxon>Pseudomonadati</taxon>
        <taxon>Bacteroidota</taxon>
        <taxon>Flavobacteriia</taxon>
        <taxon>Flavobacteriales</taxon>
        <taxon>Flavobacteriaceae</taxon>
        <taxon>Flavobacterium</taxon>
    </lineage>
</organism>
<evidence type="ECO:0000313" key="5">
    <source>
        <dbReference type="Proteomes" id="UP000535020"/>
    </source>
</evidence>
<accession>A0A7Y8Y515</accession>
<protein>
    <submittedName>
        <fullName evidence="4">T9SS type A sorting domain-containing protein</fullName>
    </submittedName>
</protein>
<dbReference type="NCBIfam" id="TIGR04183">
    <property type="entry name" value="Por_Secre_tail"/>
    <property type="match status" value="1"/>
</dbReference>
<dbReference type="RefSeq" id="WP_176007491.1">
    <property type="nucleotide sequence ID" value="NZ_JABWMI010000022.1"/>
</dbReference>
<dbReference type="Proteomes" id="UP000535020">
    <property type="component" value="Unassembled WGS sequence"/>
</dbReference>
<feature type="signal peptide" evidence="2">
    <location>
        <begin position="1"/>
        <end position="19"/>
    </location>
</feature>
<feature type="chain" id="PRO_5030814594" evidence="2">
    <location>
        <begin position="20"/>
        <end position="280"/>
    </location>
</feature>
<sequence length="280" mass="31178">MKRTLLLLISLVASMAAFAQYHPFLDNSAWNVRMYNFGGYSDHYIQPGTPVSVDGMDYMQFTDAAFGNQTVLIREDIPSKKVYRRIDGSDVLLYDFSLEVGDTFTLPNGQTLAIVEISEVPTADGGTTRRFFMNSFVFSEVVYEGVGGDNHPFRYQSEMPADPALYNYCSYQDGVNIFNFGLANGGTPTDCNSLGLPTSRIADVKLYPNPFSRQFTISNDSGFSDADIKLFDVTGREVRTLKHMSGNQIEIPRANLVSGIYALQIEENGKVISRKKLVVE</sequence>
<dbReference type="EMBL" id="JACBJI010000010">
    <property type="protein sequence ID" value="NYA72683.1"/>
    <property type="molecule type" value="Genomic_DNA"/>
</dbReference>
<gene>
    <name evidence="4" type="ORF">HZF10_17265</name>
</gene>
<proteinExistence type="predicted"/>
<name>A0A7Y8Y515_9FLAO</name>
<keyword evidence="1 2" id="KW-0732">Signal</keyword>